<dbReference type="Proteomes" id="UP001066276">
    <property type="component" value="Chromosome 11"/>
</dbReference>
<feature type="region of interest" description="Disordered" evidence="1">
    <location>
        <begin position="1"/>
        <end position="90"/>
    </location>
</feature>
<evidence type="ECO:0000313" key="2">
    <source>
        <dbReference type="EMBL" id="KAJ1092145.1"/>
    </source>
</evidence>
<protein>
    <submittedName>
        <fullName evidence="2">Uncharacterized protein</fullName>
    </submittedName>
</protein>
<gene>
    <name evidence="2" type="ORF">NDU88_005257</name>
</gene>
<name>A0AAV7LKM8_PLEWA</name>
<accession>A0AAV7LKM8</accession>
<keyword evidence="3" id="KW-1185">Reference proteome</keyword>
<organism evidence="2 3">
    <name type="scientific">Pleurodeles waltl</name>
    <name type="common">Iberian ribbed newt</name>
    <dbReference type="NCBI Taxonomy" id="8319"/>
    <lineage>
        <taxon>Eukaryota</taxon>
        <taxon>Metazoa</taxon>
        <taxon>Chordata</taxon>
        <taxon>Craniata</taxon>
        <taxon>Vertebrata</taxon>
        <taxon>Euteleostomi</taxon>
        <taxon>Amphibia</taxon>
        <taxon>Batrachia</taxon>
        <taxon>Caudata</taxon>
        <taxon>Salamandroidea</taxon>
        <taxon>Salamandridae</taxon>
        <taxon>Pleurodelinae</taxon>
        <taxon>Pleurodeles</taxon>
    </lineage>
</organism>
<evidence type="ECO:0000313" key="3">
    <source>
        <dbReference type="Proteomes" id="UP001066276"/>
    </source>
</evidence>
<proteinExistence type="predicted"/>
<evidence type="ECO:0000256" key="1">
    <source>
        <dbReference type="SAM" id="MobiDB-lite"/>
    </source>
</evidence>
<dbReference type="AlphaFoldDB" id="A0AAV7LKM8"/>
<comment type="caution">
    <text evidence="2">The sequence shown here is derived from an EMBL/GenBank/DDBJ whole genome shotgun (WGS) entry which is preliminary data.</text>
</comment>
<dbReference type="EMBL" id="JANPWB010000015">
    <property type="protein sequence ID" value="KAJ1092145.1"/>
    <property type="molecule type" value="Genomic_DNA"/>
</dbReference>
<sequence length="128" mass="14244">MSPKLAGPDIEATQQHTHVVTSPREEPLPHLQPLRETASWQISSSGARPGTDPEILGPGPHRKCLASGRPVRDTLRRPAPPGTPAQDKHCANWAQPGVRRTDDFYADTHLKSFEELTKEFKLDSKDFF</sequence>
<reference evidence="2" key="1">
    <citation type="journal article" date="2022" name="bioRxiv">
        <title>Sequencing and chromosome-scale assembly of the giantPleurodeles waltlgenome.</title>
        <authorList>
            <person name="Brown T."/>
            <person name="Elewa A."/>
            <person name="Iarovenko S."/>
            <person name="Subramanian E."/>
            <person name="Araus A.J."/>
            <person name="Petzold A."/>
            <person name="Susuki M."/>
            <person name="Suzuki K.-i.T."/>
            <person name="Hayashi T."/>
            <person name="Toyoda A."/>
            <person name="Oliveira C."/>
            <person name="Osipova E."/>
            <person name="Leigh N.D."/>
            <person name="Simon A."/>
            <person name="Yun M.H."/>
        </authorList>
    </citation>
    <scope>NUCLEOTIDE SEQUENCE</scope>
    <source>
        <strain evidence="2">20211129_DDA</strain>
        <tissue evidence="2">Liver</tissue>
    </source>
</reference>